<reference evidence="4 5" key="1">
    <citation type="submission" date="2020-05" db="EMBL/GenBank/DDBJ databases">
        <title>MicrobeNet Type strains.</title>
        <authorList>
            <person name="Nicholson A.C."/>
        </authorList>
    </citation>
    <scope>NUCLEOTIDE SEQUENCE [LARGE SCALE GENOMIC DNA]</scope>
    <source>
        <strain evidence="4 5">JCM 14547</strain>
    </source>
</reference>
<dbReference type="Pfam" id="PF13561">
    <property type="entry name" value="adh_short_C2"/>
    <property type="match status" value="1"/>
</dbReference>
<comment type="similarity">
    <text evidence="1">Belongs to the short-chain dehydrogenases/reductases (SDR) family.</text>
</comment>
<dbReference type="SUPFAM" id="SSF51735">
    <property type="entry name" value="NAD(P)-binding Rossmann-fold domains"/>
    <property type="match status" value="1"/>
</dbReference>
<dbReference type="InterPro" id="IPR002347">
    <property type="entry name" value="SDR_fam"/>
</dbReference>
<name>A0A849BTH0_9ACTN</name>
<evidence type="ECO:0000313" key="5">
    <source>
        <dbReference type="Proteomes" id="UP000555552"/>
    </source>
</evidence>
<dbReference type="NCBIfam" id="NF004847">
    <property type="entry name" value="PRK06198.1"/>
    <property type="match status" value="1"/>
</dbReference>
<keyword evidence="2" id="KW-0560">Oxidoreductase</keyword>
<gene>
    <name evidence="4" type="ORF">HLB09_11705</name>
</gene>
<dbReference type="InterPro" id="IPR036291">
    <property type="entry name" value="NAD(P)-bd_dom_sf"/>
</dbReference>
<dbReference type="RefSeq" id="WP_171203543.1">
    <property type="nucleotide sequence ID" value="NZ_BAAANP010000018.1"/>
</dbReference>
<evidence type="ECO:0000313" key="4">
    <source>
        <dbReference type="EMBL" id="NNH23744.1"/>
    </source>
</evidence>
<comment type="caution">
    <text evidence="4">The sequence shown here is derived from an EMBL/GenBank/DDBJ whole genome shotgun (WGS) entry which is preliminary data.</text>
</comment>
<dbReference type="CDD" id="cd05233">
    <property type="entry name" value="SDR_c"/>
    <property type="match status" value="1"/>
</dbReference>
<dbReference type="EMBL" id="JABEMA010000188">
    <property type="protein sequence ID" value="NNH23744.1"/>
    <property type="molecule type" value="Genomic_DNA"/>
</dbReference>
<dbReference type="Proteomes" id="UP000555552">
    <property type="component" value="Unassembled WGS sequence"/>
</dbReference>
<dbReference type="SMART" id="SM00822">
    <property type="entry name" value="PKS_KR"/>
    <property type="match status" value="1"/>
</dbReference>
<sequence>MGLLDGKVVLVSGGTQGVGAGVALAAAREGADVVVTGRRREVGEALLPRLREHLAPGRSAEYVRADVADVASAQASVAAVVERFGRVDCLCNAAGLTSRGTLLGTTPELFDEHVAVNLRGPFFTMQAAVADMVRRGEPGTVVNVTSTSAHGGQPYLAPYVAAKAGLVGATRNAAHAHRADRVRVNALNIGWTDTEGEDATQRAFHGAGDDWRERAASALPMGRLGRVDEIADLVVLLLSDRSGVVTGSVVDWDQNVLGGLD</sequence>
<feature type="domain" description="Ketoreductase" evidence="3">
    <location>
        <begin position="7"/>
        <end position="214"/>
    </location>
</feature>
<dbReference type="GO" id="GO:0016616">
    <property type="term" value="F:oxidoreductase activity, acting on the CH-OH group of donors, NAD or NADP as acceptor"/>
    <property type="evidence" value="ECO:0007669"/>
    <property type="project" value="TreeGrafter"/>
</dbReference>
<protein>
    <submittedName>
        <fullName evidence="4">SDR family oxidoreductase</fullName>
    </submittedName>
</protein>
<dbReference type="FunFam" id="3.40.50.720:FF:000084">
    <property type="entry name" value="Short-chain dehydrogenase reductase"/>
    <property type="match status" value="1"/>
</dbReference>
<evidence type="ECO:0000259" key="3">
    <source>
        <dbReference type="SMART" id="SM00822"/>
    </source>
</evidence>
<dbReference type="AlphaFoldDB" id="A0A849BTH0"/>
<dbReference type="InterPro" id="IPR057326">
    <property type="entry name" value="KR_dom"/>
</dbReference>
<evidence type="ECO:0000256" key="1">
    <source>
        <dbReference type="ARBA" id="ARBA00006484"/>
    </source>
</evidence>
<evidence type="ECO:0000256" key="2">
    <source>
        <dbReference type="ARBA" id="ARBA00023002"/>
    </source>
</evidence>
<dbReference type="Gene3D" id="3.40.50.720">
    <property type="entry name" value="NAD(P)-binding Rossmann-like Domain"/>
    <property type="match status" value="1"/>
</dbReference>
<organism evidence="4 5">
    <name type="scientific">Pseudokineococcus marinus</name>
    <dbReference type="NCBI Taxonomy" id="351215"/>
    <lineage>
        <taxon>Bacteria</taxon>
        <taxon>Bacillati</taxon>
        <taxon>Actinomycetota</taxon>
        <taxon>Actinomycetes</taxon>
        <taxon>Kineosporiales</taxon>
        <taxon>Kineosporiaceae</taxon>
        <taxon>Pseudokineococcus</taxon>
    </lineage>
</organism>
<dbReference type="PRINTS" id="PR00081">
    <property type="entry name" value="GDHRDH"/>
</dbReference>
<keyword evidence="5" id="KW-1185">Reference proteome</keyword>
<proteinExistence type="inferred from homology"/>
<accession>A0A849BTH0</accession>
<dbReference type="PRINTS" id="PR00080">
    <property type="entry name" value="SDRFAMILY"/>
</dbReference>
<dbReference type="PANTHER" id="PTHR42760">
    <property type="entry name" value="SHORT-CHAIN DEHYDROGENASES/REDUCTASES FAMILY MEMBER"/>
    <property type="match status" value="1"/>
</dbReference>
<dbReference type="PANTHER" id="PTHR42760:SF133">
    <property type="entry name" value="3-OXOACYL-[ACYL-CARRIER-PROTEIN] REDUCTASE"/>
    <property type="match status" value="1"/>
</dbReference>